<dbReference type="Proteomes" id="UP000184170">
    <property type="component" value="Unassembled WGS sequence"/>
</dbReference>
<dbReference type="AlphaFoldDB" id="A0A1M5FP84"/>
<accession>A0A1M5FP84</accession>
<protein>
    <submittedName>
        <fullName evidence="1">Uncharacterized protein</fullName>
    </submittedName>
</protein>
<dbReference type="EMBL" id="FQVA01000004">
    <property type="protein sequence ID" value="SHF93318.1"/>
    <property type="molecule type" value="Genomic_DNA"/>
</dbReference>
<organism evidence="1 2">
    <name type="scientific">Microbulbifer donghaiensis</name>
    <dbReference type="NCBI Taxonomy" id="494016"/>
    <lineage>
        <taxon>Bacteria</taxon>
        <taxon>Pseudomonadati</taxon>
        <taxon>Pseudomonadota</taxon>
        <taxon>Gammaproteobacteria</taxon>
        <taxon>Cellvibrionales</taxon>
        <taxon>Microbulbiferaceae</taxon>
        <taxon>Microbulbifer</taxon>
    </lineage>
</organism>
<name>A0A1M5FP84_9GAMM</name>
<dbReference type="STRING" id="494016.SAMN04487965_2993"/>
<dbReference type="RefSeq" id="WP_073276550.1">
    <property type="nucleotide sequence ID" value="NZ_FQVA01000004.1"/>
</dbReference>
<keyword evidence="2" id="KW-1185">Reference proteome</keyword>
<dbReference type="OrthoDB" id="9969907at2"/>
<reference evidence="2" key="1">
    <citation type="submission" date="2016-11" db="EMBL/GenBank/DDBJ databases">
        <authorList>
            <person name="Varghese N."/>
            <person name="Submissions S."/>
        </authorList>
    </citation>
    <scope>NUCLEOTIDE SEQUENCE [LARGE SCALE GENOMIC DNA]</scope>
    <source>
        <strain evidence="2">CGMCC 1.7063</strain>
    </source>
</reference>
<sequence length="163" mass="18686">MRYEYKSEASAIITFDAKGTSGLAENVELKFSTVHIRLYKSEDKPGFFSGALAVAAHKDDEGYVLELSLNDSLRSRNWEHEEIPSFDYDFDTGEPSGFYYETQLNDHDFNSITNAVRCHFSEKIEDGRHLLFFDVKIDGTSFRGHALIDEELYHIKSKEISGR</sequence>
<gene>
    <name evidence="1" type="ORF">SAMN04487965_2993</name>
</gene>
<proteinExistence type="predicted"/>
<evidence type="ECO:0000313" key="2">
    <source>
        <dbReference type="Proteomes" id="UP000184170"/>
    </source>
</evidence>
<evidence type="ECO:0000313" key="1">
    <source>
        <dbReference type="EMBL" id="SHF93318.1"/>
    </source>
</evidence>